<sequence>MNSPLFLIPRTALEVSPRLSITSIYFRITHQGEVAQRKTRYGDEQEARMNSKPKKDVRMTSTFEPAAMPDSKSWLQEVQNFAQEFRREIVPPAPKASLGVGPVKYHIKFPLDEGVNEKRAKLLDEIIHLEQSLGDYWIKIEANLIASMYGREDPIKWLPAAQRYAIRCELFEITTKFTSSNGLAQGSPLETSALLDIIRMCSLSGKRANLAELSLVAKFVPKTTPLMAPNGTMLVNSMSGVASMEELAKLVDMFCKQQSRIHALHRFMFKLLHAPDGDEHLMSRRKYLTNHQPQTEGESKEATRFSDAETDSK</sequence>
<dbReference type="Proteomes" id="UP001595075">
    <property type="component" value="Unassembled WGS sequence"/>
</dbReference>
<keyword evidence="3" id="KW-1185">Reference proteome</keyword>
<accession>A0ABR4C7G5</accession>
<evidence type="ECO:0000313" key="3">
    <source>
        <dbReference type="Proteomes" id="UP001595075"/>
    </source>
</evidence>
<dbReference type="EMBL" id="JAZHXI010000012">
    <property type="protein sequence ID" value="KAL2065447.1"/>
    <property type="molecule type" value="Genomic_DNA"/>
</dbReference>
<reference evidence="2 3" key="1">
    <citation type="journal article" date="2024" name="Commun. Biol.">
        <title>Comparative genomic analysis of thermophilic fungi reveals convergent evolutionary adaptations and gene losses.</title>
        <authorList>
            <person name="Steindorff A.S."/>
            <person name="Aguilar-Pontes M.V."/>
            <person name="Robinson A.J."/>
            <person name="Andreopoulos B."/>
            <person name="LaButti K."/>
            <person name="Kuo A."/>
            <person name="Mondo S."/>
            <person name="Riley R."/>
            <person name="Otillar R."/>
            <person name="Haridas S."/>
            <person name="Lipzen A."/>
            <person name="Grimwood J."/>
            <person name="Schmutz J."/>
            <person name="Clum A."/>
            <person name="Reid I.D."/>
            <person name="Moisan M.C."/>
            <person name="Butler G."/>
            <person name="Nguyen T.T.M."/>
            <person name="Dewar K."/>
            <person name="Conant G."/>
            <person name="Drula E."/>
            <person name="Henrissat B."/>
            <person name="Hansel C."/>
            <person name="Singer S."/>
            <person name="Hutchinson M.I."/>
            <person name="de Vries R.P."/>
            <person name="Natvig D.O."/>
            <person name="Powell A.J."/>
            <person name="Tsang A."/>
            <person name="Grigoriev I.V."/>
        </authorList>
    </citation>
    <scope>NUCLEOTIDE SEQUENCE [LARGE SCALE GENOMIC DNA]</scope>
    <source>
        <strain evidence="2 3">CBS 494.80</strain>
    </source>
</reference>
<comment type="caution">
    <text evidence="2">The sequence shown here is derived from an EMBL/GenBank/DDBJ whole genome shotgun (WGS) entry which is preliminary data.</text>
</comment>
<evidence type="ECO:0000256" key="1">
    <source>
        <dbReference type="SAM" id="MobiDB-lite"/>
    </source>
</evidence>
<feature type="region of interest" description="Disordered" evidence="1">
    <location>
        <begin position="289"/>
        <end position="313"/>
    </location>
</feature>
<feature type="compositionally biased region" description="Basic and acidic residues" evidence="1">
    <location>
        <begin position="297"/>
        <end position="313"/>
    </location>
</feature>
<gene>
    <name evidence="2" type="ORF">VTL71DRAFT_3117</name>
</gene>
<organism evidence="2 3">
    <name type="scientific">Oculimacula yallundae</name>
    <dbReference type="NCBI Taxonomy" id="86028"/>
    <lineage>
        <taxon>Eukaryota</taxon>
        <taxon>Fungi</taxon>
        <taxon>Dikarya</taxon>
        <taxon>Ascomycota</taxon>
        <taxon>Pezizomycotina</taxon>
        <taxon>Leotiomycetes</taxon>
        <taxon>Helotiales</taxon>
        <taxon>Ploettnerulaceae</taxon>
        <taxon>Oculimacula</taxon>
    </lineage>
</organism>
<evidence type="ECO:0000313" key="2">
    <source>
        <dbReference type="EMBL" id="KAL2065447.1"/>
    </source>
</evidence>
<name>A0ABR4C7G5_9HELO</name>
<proteinExistence type="predicted"/>
<protein>
    <submittedName>
        <fullName evidence="2">Uncharacterized protein</fullName>
    </submittedName>
</protein>